<name>K2RXN9_MACPH</name>
<evidence type="ECO:0000256" key="1">
    <source>
        <dbReference type="PROSITE-ProRule" id="PRU00176"/>
    </source>
</evidence>
<dbReference type="Proteomes" id="UP000007129">
    <property type="component" value="Unassembled WGS sequence"/>
</dbReference>
<evidence type="ECO:0000259" key="3">
    <source>
        <dbReference type="PROSITE" id="PS50102"/>
    </source>
</evidence>
<dbReference type="Pfam" id="PF00076">
    <property type="entry name" value="RRM_1"/>
    <property type="match status" value="1"/>
</dbReference>
<dbReference type="EMBL" id="AHHD01000247">
    <property type="protein sequence ID" value="EKG17467.1"/>
    <property type="molecule type" value="Genomic_DNA"/>
</dbReference>
<dbReference type="HOGENOM" id="CLU_016815_3_0_1"/>
<dbReference type="InterPro" id="IPR040151">
    <property type="entry name" value="Gfd2/YDR514C-like"/>
</dbReference>
<gene>
    <name evidence="4" type="ORF">MPH_05321</name>
</gene>
<feature type="compositionally biased region" description="Polar residues" evidence="2">
    <location>
        <begin position="626"/>
        <end position="635"/>
    </location>
</feature>
<feature type="compositionally biased region" description="Polar residues" evidence="2">
    <location>
        <begin position="759"/>
        <end position="780"/>
    </location>
</feature>
<comment type="caution">
    <text evidence="4">The sequence shown here is derived from an EMBL/GenBank/DDBJ whole genome shotgun (WGS) entry which is preliminary data.</text>
</comment>
<evidence type="ECO:0000313" key="4">
    <source>
        <dbReference type="EMBL" id="EKG17467.1"/>
    </source>
</evidence>
<dbReference type="PANTHER" id="PTHR28083">
    <property type="entry name" value="GOOD FOR FULL DBP5 ACTIVITY PROTEIN 2"/>
    <property type="match status" value="1"/>
</dbReference>
<dbReference type="VEuPathDB" id="FungiDB:MPH_05321"/>
<feature type="compositionally biased region" description="Polar residues" evidence="2">
    <location>
        <begin position="34"/>
        <end position="48"/>
    </location>
</feature>
<accession>K2RXN9</accession>
<dbReference type="Pfam" id="PF21762">
    <property type="entry name" value="DEDDh_C"/>
    <property type="match status" value="1"/>
</dbReference>
<dbReference type="PROSITE" id="PS50102">
    <property type="entry name" value="RRM"/>
    <property type="match status" value="1"/>
</dbReference>
<feature type="region of interest" description="Disordered" evidence="2">
    <location>
        <begin position="22"/>
        <end position="100"/>
    </location>
</feature>
<feature type="compositionally biased region" description="Polar residues" evidence="2">
    <location>
        <begin position="743"/>
        <end position="752"/>
    </location>
</feature>
<feature type="compositionally biased region" description="Polar residues" evidence="2">
    <location>
        <begin position="58"/>
        <end position="74"/>
    </location>
</feature>
<dbReference type="InParanoid" id="K2RXN9"/>
<dbReference type="SUPFAM" id="SSF54928">
    <property type="entry name" value="RNA-binding domain, RBD"/>
    <property type="match status" value="1"/>
</dbReference>
<feature type="domain" description="RRM" evidence="3">
    <location>
        <begin position="645"/>
        <end position="723"/>
    </location>
</feature>
<protein>
    <recommendedName>
        <fullName evidence="3">RRM domain-containing protein</fullName>
    </recommendedName>
</protein>
<dbReference type="AlphaFoldDB" id="K2RXN9"/>
<dbReference type="InterPro" id="IPR000504">
    <property type="entry name" value="RRM_dom"/>
</dbReference>
<feature type="region of interest" description="Disordered" evidence="2">
    <location>
        <begin position="604"/>
        <end position="640"/>
    </location>
</feature>
<dbReference type="InterPro" id="IPR035979">
    <property type="entry name" value="RBD_domain_sf"/>
</dbReference>
<dbReference type="GO" id="GO:0003723">
    <property type="term" value="F:RNA binding"/>
    <property type="evidence" value="ECO:0007669"/>
    <property type="project" value="UniProtKB-UniRule"/>
</dbReference>
<evidence type="ECO:0000313" key="5">
    <source>
        <dbReference type="Proteomes" id="UP000007129"/>
    </source>
</evidence>
<organism evidence="4 5">
    <name type="scientific">Macrophomina phaseolina (strain MS6)</name>
    <name type="common">Charcoal rot fungus</name>
    <dbReference type="NCBI Taxonomy" id="1126212"/>
    <lineage>
        <taxon>Eukaryota</taxon>
        <taxon>Fungi</taxon>
        <taxon>Dikarya</taxon>
        <taxon>Ascomycota</taxon>
        <taxon>Pezizomycotina</taxon>
        <taxon>Dothideomycetes</taxon>
        <taxon>Dothideomycetes incertae sedis</taxon>
        <taxon>Botryosphaeriales</taxon>
        <taxon>Botryosphaeriaceae</taxon>
        <taxon>Macrophomina</taxon>
    </lineage>
</organism>
<dbReference type="STRING" id="1126212.K2RXN9"/>
<dbReference type="OrthoDB" id="5953249at2759"/>
<dbReference type="InterPro" id="IPR012677">
    <property type="entry name" value="Nucleotide-bd_a/b_plait_sf"/>
</dbReference>
<dbReference type="GO" id="GO:0005634">
    <property type="term" value="C:nucleus"/>
    <property type="evidence" value="ECO:0007669"/>
    <property type="project" value="TreeGrafter"/>
</dbReference>
<dbReference type="InterPro" id="IPR012337">
    <property type="entry name" value="RNaseH-like_sf"/>
</dbReference>
<feature type="region of interest" description="Disordered" evidence="2">
    <location>
        <begin position="717"/>
        <end position="814"/>
    </location>
</feature>
<reference evidence="4 5" key="1">
    <citation type="journal article" date="2012" name="BMC Genomics">
        <title>Tools to kill: Genome of one of the most destructive plant pathogenic fungi Macrophomina phaseolina.</title>
        <authorList>
            <person name="Islam M.S."/>
            <person name="Haque M.S."/>
            <person name="Islam M.M."/>
            <person name="Emdad E.M."/>
            <person name="Halim A."/>
            <person name="Hossen Q.M.M."/>
            <person name="Hossain M.Z."/>
            <person name="Ahmed B."/>
            <person name="Rahim S."/>
            <person name="Rahman M.S."/>
            <person name="Alam M.M."/>
            <person name="Hou S."/>
            <person name="Wan X."/>
            <person name="Saito J.A."/>
            <person name="Alam M."/>
        </authorList>
    </citation>
    <scope>NUCLEOTIDE SEQUENCE [LARGE SCALE GENOMIC DNA]</scope>
    <source>
        <strain evidence="4 5">MS6</strain>
    </source>
</reference>
<keyword evidence="1" id="KW-0694">RNA-binding</keyword>
<dbReference type="InterPro" id="IPR048519">
    <property type="entry name" value="Gfd2/YDR514C-like_C"/>
</dbReference>
<dbReference type="eggNOG" id="KOG0110">
    <property type="taxonomic scope" value="Eukaryota"/>
</dbReference>
<dbReference type="SUPFAM" id="SSF53098">
    <property type="entry name" value="Ribonuclease H-like"/>
    <property type="match status" value="1"/>
</dbReference>
<dbReference type="Gene3D" id="3.30.70.330">
    <property type="match status" value="1"/>
</dbReference>
<sequence>MPSRAQRLLGLLHDDILALPKALSPSPPPMQLHLASNQFTNEEVQTSGAWEGSESEQKPTASAPNIEQVSTLTEALSLEDRQSDAGSESSHEPESRDEQPTTCLFRGDLASWGEAYVSIQVASKFPYKFLNRAYSDQVAKKFFDRNQFWNRGWDLYYIWPPADIASKPLILITLTQFQLLIHDINQYRRNIDFKLTDYHRDSGLIIDIPHAAFTPRFLGYCSSREDYNDMEQHRVPPKTYRAFEEPVLPSADKPTLEAFKAQIEEAILLNKAKNKAMKAKRREQRVSAQQNWGRLLKRAQRYLGLRPDKTDSYNPLADPTLNWAELQVAEAARKLPPVNYEKPAPFPFEKNVIFISVDIEAFELDNNKLTEVGVATLDVLDLIDIPPGEGGKNWFGKIRARHFRIDEHAHLENYRHVAGCAGGFEFGKSEFVRLAEAPAVVASCFRPPFSADLTPAEAERLWDTNDSLNPHGDPSIVNADGRRNIIFVGHDPNQDIKFLQKLGYNPLNLSNLIEVIDTKLLHQHWKRDTHGTSLGKILADLDIIGWKLHNGGNDAVYTLQALLALGVREATSRGSKQLEEQRKLDNQKRMTDAIAETVARVADEAEGWSSTGEGEDGGDPALPAMSATQESNIPPSDQDKSECSDCIFVGNLPYRATPEDVLAFFTKYGAIADVHLPINHVSGTTKGVGYISYKTPAEAKNAFEKCQGLQFWGRSIRVDMAPPREKKGGRNGNSGRGTHAGATGSQKSSRSNAPAPRGNSGTPVRITDTSARSTLQSKHQYSGPANAESSEQGGDLLTDPQRKGMQAELPHDWW</sequence>
<dbReference type="SMART" id="SM00360">
    <property type="entry name" value="RRM"/>
    <property type="match status" value="1"/>
</dbReference>
<feature type="compositionally biased region" description="Basic and acidic residues" evidence="2">
    <location>
        <begin position="78"/>
        <end position="99"/>
    </location>
</feature>
<evidence type="ECO:0000256" key="2">
    <source>
        <dbReference type="SAM" id="MobiDB-lite"/>
    </source>
</evidence>
<proteinExistence type="predicted"/>
<dbReference type="PANTHER" id="PTHR28083:SF1">
    <property type="entry name" value="GOOD FOR FULL DBP5 ACTIVITY PROTEIN 2"/>
    <property type="match status" value="1"/>
</dbReference>